<evidence type="ECO:0000313" key="1">
    <source>
        <dbReference type="EMBL" id="CAD5217716.1"/>
    </source>
</evidence>
<evidence type="ECO:0000313" key="2">
    <source>
        <dbReference type="Proteomes" id="UP000095284"/>
    </source>
</evidence>
<dbReference type="Proteomes" id="UP000095284">
    <property type="component" value="Unplaced"/>
</dbReference>
<dbReference type="OrthoDB" id="5871256at2759"/>
<dbReference type="EMBL" id="CAJFDI010000002">
    <property type="protein sequence ID" value="CAD5217716.1"/>
    <property type="molecule type" value="Genomic_DNA"/>
</dbReference>
<dbReference type="EMBL" id="CAJFCV020000002">
    <property type="protein sequence ID" value="CAG9101590.1"/>
    <property type="molecule type" value="Genomic_DNA"/>
</dbReference>
<dbReference type="InterPro" id="IPR036397">
    <property type="entry name" value="RNaseH_sf"/>
</dbReference>
<gene>
    <name evidence="1" type="ORF">BXYJ_LOCUS5174</name>
</gene>
<dbReference type="WBParaSite" id="BXY_1708100.1">
    <property type="protein sequence ID" value="BXY_1708100.1"/>
    <property type="gene ID" value="BXY_1708100"/>
</dbReference>
<evidence type="ECO:0000313" key="3">
    <source>
        <dbReference type="Proteomes" id="UP000659654"/>
    </source>
</evidence>
<dbReference type="SMR" id="A0A1I7SVK4"/>
<dbReference type="GO" id="GO:0003676">
    <property type="term" value="F:nucleic acid binding"/>
    <property type="evidence" value="ECO:0007669"/>
    <property type="project" value="InterPro"/>
</dbReference>
<dbReference type="Proteomes" id="UP000582659">
    <property type="component" value="Unassembled WGS sequence"/>
</dbReference>
<organism evidence="2 4">
    <name type="scientific">Bursaphelenchus xylophilus</name>
    <name type="common">Pinewood nematode worm</name>
    <name type="synonym">Aphelenchoides xylophilus</name>
    <dbReference type="NCBI Taxonomy" id="6326"/>
    <lineage>
        <taxon>Eukaryota</taxon>
        <taxon>Metazoa</taxon>
        <taxon>Ecdysozoa</taxon>
        <taxon>Nematoda</taxon>
        <taxon>Chromadorea</taxon>
        <taxon>Rhabditida</taxon>
        <taxon>Tylenchina</taxon>
        <taxon>Tylenchomorpha</taxon>
        <taxon>Aphelenchoidea</taxon>
        <taxon>Aphelenchoididae</taxon>
        <taxon>Bursaphelenchus</taxon>
    </lineage>
</organism>
<dbReference type="AlphaFoldDB" id="A0A1I7SVK4"/>
<proteinExistence type="predicted"/>
<reference evidence="1" key="2">
    <citation type="submission" date="2020-09" db="EMBL/GenBank/DDBJ databases">
        <authorList>
            <person name="Kikuchi T."/>
        </authorList>
    </citation>
    <scope>NUCLEOTIDE SEQUENCE</scope>
    <source>
        <strain evidence="1">Ka4C1</strain>
    </source>
</reference>
<protein>
    <submittedName>
        <fullName evidence="1">(pine wood nematode) hypothetical protein</fullName>
    </submittedName>
</protein>
<dbReference type="Gene3D" id="3.30.420.10">
    <property type="entry name" value="Ribonuclease H-like superfamily/Ribonuclease H"/>
    <property type="match status" value="1"/>
</dbReference>
<name>A0A1I7SVK4_BURXY</name>
<accession>A0A1I7SVK4</accession>
<dbReference type="Proteomes" id="UP000659654">
    <property type="component" value="Unassembled WGS sequence"/>
</dbReference>
<reference evidence="4" key="1">
    <citation type="submission" date="2016-11" db="UniProtKB">
        <authorList>
            <consortium name="WormBaseParasite"/>
        </authorList>
    </citation>
    <scope>IDENTIFICATION</scope>
</reference>
<evidence type="ECO:0000313" key="4">
    <source>
        <dbReference type="WBParaSite" id="BXY_1708100.1"/>
    </source>
</evidence>
<sequence>MHPSPFPWPTRSPGLTVCDFFLWGFMKSQIFNRPDPPDTVEQLKLMICDVADERRPRPQTASCSNGGMCCKER</sequence>
<keyword evidence="3" id="KW-1185">Reference proteome</keyword>
<dbReference type="PANTHER" id="PTHR47326">
    <property type="entry name" value="TRANSPOSABLE ELEMENT TC3 TRANSPOSASE-LIKE PROTEIN"/>
    <property type="match status" value="1"/>
</dbReference>
<dbReference type="PANTHER" id="PTHR47326:SF1">
    <property type="entry name" value="HTH PSQ-TYPE DOMAIN-CONTAINING PROTEIN"/>
    <property type="match status" value="1"/>
</dbReference>